<feature type="transmembrane region" description="Helical" evidence="6">
    <location>
        <begin position="429"/>
        <end position="448"/>
    </location>
</feature>
<comment type="subcellular location">
    <subcellularLocation>
        <location evidence="1">Membrane</location>
        <topology evidence="1">Multi-pass membrane protein</topology>
    </subcellularLocation>
</comment>
<dbReference type="Pfam" id="PF07810">
    <property type="entry name" value="TMC"/>
    <property type="match status" value="1"/>
</dbReference>
<comment type="caution">
    <text evidence="8">The sequence shown here is derived from an EMBL/GenBank/DDBJ whole genome shotgun (WGS) entry which is preliminary data.</text>
</comment>
<evidence type="ECO:0000313" key="9">
    <source>
        <dbReference type="Proteomes" id="UP001217089"/>
    </source>
</evidence>
<feature type="transmembrane region" description="Helical" evidence="6">
    <location>
        <begin position="336"/>
        <end position="365"/>
    </location>
</feature>
<dbReference type="PANTHER" id="PTHR23302:SF24">
    <property type="entry name" value="TMC DOMAIN-CONTAINING PROTEIN"/>
    <property type="match status" value="1"/>
</dbReference>
<feature type="transmembrane region" description="Helical" evidence="6">
    <location>
        <begin position="377"/>
        <end position="397"/>
    </location>
</feature>
<evidence type="ECO:0000256" key="3">
    <source>
        <dbReference type="ARBA" id="ARBA00022692"/>
    </source>
</evidence>
<organism evidence="8 9">
    <name type="scientific">Tegillarca granosa</name>
    <name type="common">Malaysian cockle</name>
    <name type="synonym">Anadara granosa</name>
    <dbReference type="NCBI Taxonomy" id="220873"/>
    <lineage>
        <taxon>Eukaryota</taxon>
        <taxon>Metazoa</taxon>
        <taxon>Spiralia</taxon>
        <taxon>Lophotrochozoa</taxon>
        <taxon>Mollusca</taxon>
        <taxon>Bivalvia</taxon>
        <taxon>Autobranchia</taxon>
        <taxon>Pteriomorphia</taxon>
        <taxon>Arcoida</taxon>
        <taxon>Arcoidea</taxon>
        <taxon>Arcidae</taxon>
        <taxon>Tegillarca</taxon>
    </lineage>
</organism>
<keyword evidence="5 6" id="KW-0472">Membrane</keyword>
<dbReference type="InterPro" id="IPR038900">
    <property type="entry name" value="TMC"/>
</dbReference>
<feature type="transmembrane region" description="Helical" evidence="6">
    <location>
        <begin position="293"/>
        <end position="316"/>
    </location>
</feature>
<gene>
    <name evidence="8" type="ORF">KUTeg_003630</name>
</gene>
<evidence type="ECO:0000256" key="5">
    <source>
        <dbReference type="ARBA" id="ARBA00023136"/>
    </source>
</evidence>
<evidence type="ECO:0000256" key="6">
    <source>
        <dbReference type="SAM" id="Phobius"/>
    </source>
</evidence>
<sequence length="514" mass="57901">MTRQEMKRRISKKRRSMNQVYPGGVQDVKEFTEQGMDAYNLDDVEEQQHALDTIRKLPCKLSVKKEFSAFLLHLDFIFTNIVYFQNWRKLKFFCKGVSYKLELWGSWLRKIEGHQGTGCVSYFVFLRWLFGLNIFLFILLFLAVTLPFVALSSLGYGYSVTGSSTDSDTTTAATCSAIYTSSINVSSSASDLILDFVQGTGWMENTALFYGYYNSIEITVTAFKENLLASQDGAQATVYCNKVFGGWDFALKEAEAAKLKNKSIYKDLVADLAEQKFRLTQKHKTRGQKCGLYTVRFFINLLVLILLAGAGAAIYFAQNFATTFANSDTSGYDNFVVLLVGFLPSLTITALNAALPLLFGILVEFERYRPAFKIKITLARSVFLRLASLAVLIVTIYNNMTCVDKETTCNTGQNSCVSLKCWETFVGQSFYKLVVMDFLVHLAVTLIYELPRKLITTKCTCGLLNKLGPAEFDIPKNVLDLVYTQTLCWIGYQPCIIQYHQKSLTGLPDPTLSL</sequence>
<name>A0ABQ9FMM7_TEGGR</name>
<keyword evidence="3 6" id="KW-0812">Transmembrane</keyword>
<dbReference type="InterPro" id="IPR012496">
    <property type="entry name" value="TMC_dom"/>
</dbReference>
<protein>
    <recommendedName>
        <fullName evidence="7">TMC domain-containing protein</fullName>
    </recommendedName>
</protein>
<feature type="domain" description="TMC" evidence="7">
    <location>
        <begin position="421"/>
        <end position="492"/>
    </location>
</feature>
<evidence type="ECO:0000313" key="8">
    <source>
        <dbReference type="EMBL" id="KAJ8318539.1"/>
    </source>
</evidence>
<keyword evidence="9" id="KW-1185">Reference proteome</keyword>
<dbReference type="EMBL" id="JARBDR010000214">
    <property type="protein sequence ID" value="KAJ8318539.1"/>
    <property type="molecule type" value="Genomic_DNA"/>
</dbReference>
<comment type="similarity">
    <text evidence="2">Belongs to the TMC family.</text>
</comment>
<accession>A0ABQ9FMM7</accession>
<evidence type="ECO:0000259" key="7">
    <source>
        <dbReference type="Pfam" id="PF07810"/>
    </source>
</evidence>
<evidence type="ECO:0000256" key="4">
    <source>
        <dbReference type="ARBA" id="ARBA00022989"/>
    </source>
</evidence>
<keyword evidence="4 6" id="KW-1133">Transmembrane helix</keyword>
<dbReference type="PANTHER" id="PTHR23302">
    <property type="entry name" value="TRANSMEMBRANE CHANNEL-RELATED"/>
    <property type="match status" value="1"/>
</dbReference>
<feature type="transmembrane region" description="Helical" evidence="6">
    <location>
        <begin position="128"/>
        <end position="151"/>
    </location>
</feature>
<evidence type="ECO:0000256" key="2">
    <source>
        <dbReference type="ARBA" id="ARBA00006510"/>
    </source>
</evidence>
<feature type="transmembrane region" description="Helical" evidence="6">
    <location>
        <begin position="67"/>
        <end position="85"/>
    </location>
</feature>
<proteinExistence type="inferred from homology"/>
<evidence type="ECO:0000256" key="1">
    <source>
        <dbReference type="ARBA" id="ARBA00004141"/>
    </source>
</evidence>
<dbReference type="Proteomes" id="UP001217089">
    <property type="component" value="Unassembled WGS sequence"/>
</dbReference>
<reference evidence="8 9" key="1">
    <citation type="submission" date="2022-12" db="EMBL/GenBank/DDBJ databases">
        <title>Chromosome-level genome of Tegillarca granosa.</title>
        <authorList>
            <person name="Kim J."/>
        </authorList>
    </citation>
    <scope>NUCLEOTIDE SEQUENCE [LARGE SCALE GENOMIC DNA]</scope>
    <source>
        <strain evidence="8">Teg-2019</strain>
        <tissue evidence="8">Adductor muscle</tissue>
    </source>
</reference>